<dbReference type="Pfam" id="PF04717">
    <property type="entry name" value="Phage_base_V"/>
    <property type="match status" value="1"/>
</dbReference>
<dbReference type="Gene3D" id="3.55.50.10">
    <property type="entry name" value="Baseplate protein-like domains"/>
    <property type="match status" value="1"/>
</dbReference>
<dbReference type="InterPro" id="IPR006531">
    <property type="entry name" value="Gp5/Vgr_OB"/>
</dbReference>
<dbReference type="InterPro" id="IPR006533">
    <property type="entry name" value="T6SS_Vgr_RhsGE"/>
</dbReference>
<evidence type="ECO:0000256" key="2">
    <source>
        <dbReference type="SAM" id="Coils"/>
    </source>
</evidence>
<feature type="coiled-coil region" evidence="2">
    <location>
        <begin position="565"/>
        <end position="595"/>
    </location>
</feature>
<reference evidence="6 7" key="1">
    <citation type="submission" date="2020-08" db="EMBL/GenBank/DDBJ databases">
        <title>Genomic Encyclopedia of Type Strains, Phase IV (KMG-IV): sequencing the most valuable type-strain genomes for metagenomic binning, comparative biology and taxonomic classification.</title>
        <authorList>
            <person name="Goeker M."/>
        </authorList>
    </citation>
    <scope>NUCLEOTIDE SEQUENCE [LARGE SCALE GENOMIC DNA]</scope>
    <source>
        <strain evidence="6 7">DSM 18233</strain>
    </source>
</reference>
<organism evidence="6 7">
    <name type="scientific">Silvimonas terrae</name>
    <dbReference type="NCBI Taxonomy" id="300266"/>
    <lineage>
        <taxon>Bacteria</taxon>
        <taxon>Pseudomonadati</taxon>
        <taxon>Pseudomonadota</taxon>
        <taxon>Betaproteobacteria</taxon>
        <taxon>Neisseriales</taxon>
        <taxon>Chitinibacteraceae</taxon>
        <taxon>Silvimonas</taxon>
    </lineage>
</organism>
<protein>
    <submittedName>
        <fullName evidence="6">Type VI secretion system secreted protein VgrG</fullName>
    </submittedName>
</protein>
<dbReference type="Gene3D" id="2.30.110.50">
    <property type="match status" value="1"/>
</dbReference>
<dbReference type="InterPro" id="IPR028244">
    <property type="entry name" value="T6SS_Rhs_Vgr_dom"/>
</dbReference>
<feature type="domain" description="Putative type VI secretion system Rhs element associated Vgr" evidence="5">
    <location>
        <begin position="483"/>
        <end position="581"/>
    </location>
</feature>
<dbReference type="SUPFAM" id="SSF69279">
    <property type="entry name" value="Phage tail proteins"/>
    <property type="match status" value="2"/>
</dbReference>
<dbReference type="Pfam" id="PF10106">
    <property type="entry name" value="DUF2345"/>
    <property type="match status" value="1"/>
</dbReference>
<dbReference type="AlphaFoldDB" id="A0A840RE92"/>
<keyword evidence="7" id="KW-1185">Reference proteome</keyword>
<gene>
    <name evidence="6" type="ORF">HNQ50_001344</name>
</gene>
<comment type="caution">
    <text evidence="6">The sequence shown here is derived from an EMBL/GenBank/DDBJ whole genome shotgun (WGS) entry which is preliminary data.</text>
</comment>
<feature type="domain" description="DUF2345" evidence="4">
    <location>
        <begin position="600"/>
        <end position="747"/>
    </location>
</feature>
<evidence type="ECO:0000313" key="6">
    <source>
        <dbReference type="EMBL" id="MBB5190622.1"/>
    </source>
</evidence>
<dbReference type="Pfam" id="PF05954">
    <property type="entry name" value="Phage_GPD"/>
    <property type="match status" value="1"/>
</dbReference>
<dbReference type="InterPro" id="IPR018769">
    <property type="entry name" value="VgrG2_DUF2345"/>
</dbReference>
<evidence type="ECO:0000313" key="7">
    <source>
        <dbReference type="Proteomes" id="UP000543030"/>
    </source>
</evidence>
<dbReference type="NCBIfam" id="TIGR03361">
    <property type="entry name" value="VI_Rhs_Vgr"/>
    <property type="match status" value="1"/>
</dbReference>
<dbReference type="Gene3D" id="2.40.50.230">
    <property type="entry name" value="Gp5 N-terminal domain"/>
    <property type="match status" value="1"/>
</dbReference>
<accession>A0A840RE92</accession>
<evidence type="ECO:0000259" key="4">
    <source>
        <dbReference type="Pfam" id="PF10106"/>
    </source>
</evidence>
<keyword evidence="2" id="KW-0175">Coiled coil</keyword>
<feature type="domain" description="Gp5/Type VI secretion system Vgr protein OB-fold" evidence="3">
    <location>
        <begin position="421"/>
        <end position="463"/>
    </location>
</feature>
<dbReference type="Pfam" id="PF13296">
    <property type="entry name" value="T6SS_Vgr"/>
    <property type="match status" value="1"/>
</dbReference>
<evidence type="ECO:0000256" key="1">
    <source>
        <dbReference type="ARBA" id="ARBA00005558"/>
    </source>
</evidence>
<dbReference type="NCBIfam" id="TIGR01646">
    <property type="entry name" value="vgr_GE"/>
    <property type="match status" value="1"/>
</dbReference>
<dbReference type="RefSeq" id="WP_184098800.1">
    <property type="nucleotide sequence ID" value="NZ_JACHHN010000002.1"/>
</dbReference>
<dbReference type="Gene3D" id="4.10.220.110">
    <property type="match status" value="1"/>
</dbReference>
<name>A0A840RE92_9NEIS</name>
<evidence type="ECO:0000259" key="5">
    <source>
        <dbReference type="Pfam" id="PF13296"/>
    </source>
</evidence>
<dbReference type="InterPro" id="IPR037026">
    <property type="entry name" value="Vgr_OB-fold_dom_sf"/>
</dbReference>
<dbReference type="SUPFAM" id="SSF69255">
    <property type="entry name" value="gp5 N-terminal domain-like"/>
    <property type="match status" value="1"/>
</dbReference>
<dbReference type="EMBL" id="JACHHN010000002">
    <property type="protein sequence ID" value="MBB5190622.1"/>
    <property type="molecule type" value="Genomic_DNA"/>
</dbReference>
<dbReference type="InterPro" id="IPR017847">
    <property type="entry name" value="T6SS_RhsGE_Vgr_subset"/>
</dbReference>
<sequence>MALQNYYLSIPELRLADRLSVRDLDIIEIIGRPYELTLTVTSSSDIDLLAALDKQATFSVCPVPETQSARLEALLPAQPIKPERQWGGVIRAISKISQSHDEFVFSIKMAPRLARLADDIDTRLYQNVDAPTLIKSILKDKLNLTGNDYVIKTSRPYVIHEHSTQYGERTLDYLNRICEAEGIYYFFTQTDDGFDVINFADDQSQYIKPVGVKLYRPDSGLESGWTEAVLKLQTHAKPVIGNFSFQDYNHRATLQADLQGNKLTQQGAKGFVGRAYQFGQHQKDTEQGNAAARLAYEIALNEQLTATGESTVLAFAPAQVFRTDLIDPQAEFGWVITEVRHTAGRRKAWLNEFKAIPSDRVIRLARTTVKPTISGTIPARITSPSKYTNAYLSEHGFYRVAYVFDADAKAGKWPPAGSSRLMRLARPYAGDTYGMHFPLIDGTEVQVAFQNGDIDRPYIQSALHDQSKPDHVTNLNHTRNVIRTPSNNKIRLEDKDAQQHIKISTEYGKSQLNLGHLVNAGREKRGEGFELRSDMAGVLRAEGLFFTAYSQNRASGQVLDMQPALDQLNQAMTQMQALAKAVETAQAQVADLQTQSDLKDQHIKELKAAVMLLAAPAGIALVTPDAIQHSAGKNVTLTAKNNIDAGAMDHVTVAAGKTLSLFAHQEGMKLYAAKGKVQMQAQSDELHINSDKDMQITSSHGQVTVAGDSKVTITSQGAYIKLEGGNVEIGGPGDLKIKTASFEWVGAGNNTFDLPKLPGTICWECLRRALNNGTPIIFR</sequence>
<comment type="similarity">
    <text evidence="1">Belongs to the VgrG protein family.</text>
</comment>
<evidence type="ECO:0000259" key="3">
    <source>
        <dbReference type="Pfam" id="PF04717"/>
    </source>
</evidence>
<dbReference type="Proteomes" id="UP000543030">
    <property type="component" value="Unassembled WGS sequence"/>
</dbReference>
<proteinExistence type="inferred from homology"/>